<dbReference type="Proteomes" id="UP000053815">
    <property type="component" value="Unassembled WGS sequence"/>
</dbReference>
<name>A0A0C9MKH5_9FUNG</name>
<dbReference type="AlphaFoldDB" id="A0A0C9MKH5"/>
<protein>
    <submittedName>
        <fullName evidence="1">Uncharacterized protein</fullName>
    </submittedName>
</protein>
<proteinExistence type="predicted"/>
<keyword evidence="2" id="KW-1185">Reference proteome</keyword>
<gene>
    <name evidence="1" type="ORF">MAM1_0519c10820</name>
</gene>
<evidence type="ECO:0000313" key="1">
    <source>
        <dbReference type="EMBL" id="GAN11261.1"/>
    </source>
</evidence>
<sequence length="135" mass="15360">MAEYFIVVSIATVDRIVEALDSRSKKTNGRMAKIYKFGSAFEMVDKDEIYASPYTVATKSRDQLVTVYVRISMTSSTSYLCMCRVYLLKATLVVSPFDYIEVKFEVFFIKTAINCFVKIRQVAWSFRSVLLGAPA</sequence>
<dbReference type="EMBL" id="DF836808">
    <property type="protein sequence ID" value="GAN11261.1"/>
    <property type="molecule type" value="Genomic_DNA"/>
</dbReference>
<reference evidence="1" key="1">
    <citation type="submission" date="2014-09" db="EMBL/GenBank/DDBJ databases">
        <title>Draft genome sequence of an oleaginous Mucoromycotina fungus Mucor ambiguus NBRC6742.</title>
        <authorList>
            <person name="Takeda I."/>
            <person name="Yamane N."/>
            <person name="Morita T."/>
            <person name="Tamano K."/>
            <person name="Machida M."/>
            <person name="Baker S."/>
            <person name="Koike H."/>
        </authorList>
    </citation>
    <scope>NUCLEOTIDE SEQUENCE</scope>
    <source>
        <strain evidence="1">NBRC 6742</strain>
    </source>
</reference>
<accession>A0A0C9MKH5</accession>
<organism evidence="1">
    <name type="scientific">Mucor ambiguus</name>
    <dbReference type="NCBI Taxonomy" id="91626"/>
    <lineage>
        <taxon>Eukaryota</taxon>
        <taxon>Fungi</taxon>
        <taxon>Fungi incertae sedis</taxon>
        <taxon>Mucoromycota</taxon>
        <taxon>Mucoromycotina</taxon>
        <taxon>Mucoromycetes</taxon>
        <taxon>Mucorales</taxon>
        <taxon>Mucorineae</taxon>
        <taxon>Mucoraceae</taxon>
        <taxon>Mucor</taxon>
    </lineage>
</organism>
<evidence type="ECO:0000313" key="2">
    <source>
        <dbReference type="Proteomes" id="UP000053815"/>
    </source>
</evidence>